<name>A0A1X7VM16_AMPQE</name>
<dbReference type="PANTHER" id="PTHR42648:SF18">
    <property type="entry name" value="RETROTRANSPOSON, UNCLASSIFIED-LIKE PROTEIN"/>
    <property type="match status" value="1"/>
</dbReference>
<dbReference type="InterPro" id="IPR039537">
    <property type="entry name" value="Retrotran_Ty1/copia-like"/>
</dbReference>
<sequence length="58" mass="6476">MEAVRSMLVGSQIPQRFWAEALSTAVYLRNRSPTKSVDGLTPYEAWSGRKPSVNHLSV</sequence>
<dbReference type="PANTHER" id="PTHR42648">
    <property type="entry name" value="TRANSPOSASE, PUTATIVE-RELATED"/>
    <property type="match status" value="1"/>
</dbReference>
<dbReference type="STRING" id="400682.A0A1X7VM16"/>
<dbReference type="InterPro" id="IPR012337">
    <property type="entry name" value="RNaseH-like_sf"/>
</dbReference>
<dbReference type="InParanoid" id="A0A1X7VM16"/>
<dbReference type="SUPFAM" id="SSF53098">
    <property type="entry name" value="Ribonuclease H-like"/>
    <property type="match status" value="1"/>
</dbReference>
<evidence type="ECO:0008006" key="2">
    <source>
        <dbReference type="Google" id="ProtNLM"/>
    </source>
</evidence>
<evidence type="ECO:0000313" key="1">
    <source>
        <dbReference type="EnsemblMetazoa" id="Aqu2.1.40458_001"/>
    </source>
</evidence>
<dbReference type="InterPro" id="IPR036397">
    <property type="entry name" value="RNaseH_sf"/>
</dbReference>
<protein>
    <recommendedName>
        <fullName evidence="2">Integrase catalytic domain-containing protein</fullName>
    </recommendedName>
</protein>
<dbReference type="AlphaFoldDB" id="A0A1X7VM16"/>
<dbReference type="EnsemblMetazoa" id="Aqu2.1.40458_001">
    <property type="protein sequence ID" value="Aqu2.1.40458_001"/>
    <property type="gene ID" value="Aqu2.1.40458"/>
</dbReference>
<proteinExistence type="predicted"/>
<accession>A0A1X7VM16</accession>
<organism evidence="1">
    <name type="scientific">Amphimedon queenslandica</name>
    <name type="common">Sponge</name>
    <dbReference type="NCBI Taxonomy" id="400682"/>
    <lineage>
        <taxon>Eukaryota</taxon>
        <taxon>Metazoa</taxon>
        <taxon>Porifera</taxon>
        <taxon>Demospongiae</taxon>
        <taxon>Heteroscleromorpha</taxon>
        <taxon>Haplosclerida</taxon>
        <taxon>Niphatidae</taxon>
        <taxon>Amphimedon</taxon>
    </lineage>
</organism>
<dbReference type="GO" id="GO:0003676">
    <property type="term" value="F:nucleic acid binding"/>
    <property type="evidence" value="ECO:0007669"/>
    <property type="project" value="InterPro"/>
</dbReference>
<reference evidence="1" key="1">
    <citation type="submission" date="2017-05" db="UniProtKB">
        <authorList>
            <consortium name="EnsemblMetazoa"/>
        </authorList>
    </citation>
    <scope>IDENTIFICATION</scope>
</reference>
<dbReference type="Gene3D" id="3.30.420.10">
    <property type="entry name" value="Ribonuclease H-like superfamily/Ribonuclease H"/>
    <property type="match status" value="1"/>
</dbReference>
<dbReference type="eggNOG" id="KOG0017">
    <property type="taxonomic scope" value="Eukaryota"/>
</dbReference>